<comment type="caution">
    <text evidence="1">The sequence shown here is derived from an EMBL/GenBank/DDBJ whole genome shotgun (WGS) entry which is preliminary data.</text>
</comment>
<organism evidence="1 2">
    <name type="scientific">Paraburkholderia phymatum</name>
    <dbReference type="NCBI Taxonomy" id="148447"/>
    <lineage>
        <taxon>Bacteria</taxon>
        <taxon>Pseudomonadati</taxon>
        <taxon>Pseudomonadota</taxon>
        <taxon>Betaproteobacteria</taxon>
        <taxon>Burkholderiales</taxon>
        <taxon>Burkholderiaceae</taxon>
        <taxon>Paraburkholderia</taxon>
    </lineage>
</organism>
<dbReference type="Proteomes" id="UP001558850">
    <property type="component" value="Unassembled WGS sequence"/>
</dbReference>
<evidence type="ECO:0000313" key="1">
    <source>
        <dbReference type="EMBL" id="MEX3932376.1"/>
    </source>
</evidence>
<gene>
    <name evidence="1" type="ORF">AB4Y32_11275</name>
</gene>
<sequence length="246" mass="26136">MRDDTGPTVDLVGVDGCKGGWYAVMQDARTGAISACICASFADVLAWAPAPAIVAVDMPIGLSLSGYRACDAEARKRLKWPRSASVFPTPVRQALDAESYRQACDLNREATGKGISQQAFNILPKIADVDKALRANARDASRAFEVHPELAFMQLQAGQGGEETGLIEGKTTADGHALRKALLDPVFGAALQAALDARVSRHVQKDDVLDAFAVLWSAGRIATGSAIMLPGEEPRDSAGLPMVIRY</sequence>
<proteinExistence type="predicted"/>
<evidence type="ECO:0000313" key="2">
    <source>
        <dbReference type="Proteomes" id="UP001558850"/>
    </source>
</evidence>
<reference evidence="1" key="1">
    <citation type="submission" date="2024-07" db="EMBL/GenBank/DDBJ databases">
        <title>A survey of Mimosa microsymbionts across Brazilian biomes reveals a high diversity of Paraburkholderia nodulating endemic species, but also that Cupriavidus is common as a symbiont of widespread species.</title>
        <authorList>
            <person name="Rouws L."/>
            <person name="Barauna A."/>
            <person name="Beukes C."/>
            <person name="Rouws J.R.C."/>
            <person name="De Faria S.M."/>
            <person name="Gross E."/>
            <person name="Bueno Dos Reis Junior F."/>
            <person name="Simon M.F."/>
            <person name="Maluk M."/>
            <person name="Odee D.W."/>
            <person name="Kenicer G."/>
            <person name="Young J.P.W."/>
            <person name="Reis V.M."/>
            <person name="Zilli J."/>
            <person name="James E.K."/>
        </authorList>
    </citation>
    <scope>NUCLEOTIDE SEQUENCE</scope>
    <source>
        <strain evidence="1">EG181B</strain>
    </source>
</reference>
<name>A0ACC6TYB2_9BURK</name>
<protein>
    <submittedName>
        <fullName evidence="1">DUF429 domain-containing protein</fullName>
    </submittedName>
</protein>
<accession>A0ACC6TYB2</accession>
<keyword evidence="2" id="KW-1185">Reference proteome</keyword>
<dbReference type="EMBL" id="JBFRCH010000004">
    <property type="protein sequence ID" value="MEX3932376.1"/>
    <property type="molecule type" value="Genomic_DNA"/>
</dbReference>